<dbReference type="InterPro" id="IPR012476">
    <property type="entry name" value="GLE1"/>
</dbReference>
<evidence type="ECO:0000256" key="4">
    <source>
        <dbReference type="ARBA" id="ARBA00022816"/>
    </source>
</evidence>
<evidence type="ECO:0000256" key="6">
    <source>
        <dbReference type="ARBA" id="ARBA00023010"/>
    </source>
</evidence>
<dbReference type="Proteomes" id="UP001244341">
    <property type="component" value="Chromosome 15b"/>
</dbReference>
<evidence type="ECO:0000256" key="7">
    <source>
        <dbReference type="ARBA" id="ARBA00023132"/>
    </source>
</evidence>
<keyword evidence="13" id="KW-1185">Reference proteome</keyword>
<keyword evidence="6" id="KW-0811">Translocation</keyword>
<dbReference type="InterPro" id="IPR038506">
    <property type="entry name" value="GLE1-like_sf"/>
</dbReference>
<feature type="region of interest" description="Disordered" evidence="11">
    <location>
        <begin position="59"/>
        <end position="86"/>
    </location>
</feature>
<evidence type="ECO:0000256" key="3">
    <source>
        <dbReference type="ARBA" id="ARBA00022448"/>
    </source>
</evidence>
<proteinExistence type="inferred from homology"/>
<accession>A0ABY8UNN8</accession>
<reference evidence="12 13" key="1">
    <citation type="submission" date="2023-05" db="EMBL/GenBank/DDBJ databases">
        <title>A 100% complete, gapless, phased diploid assembly of the Scenedesmus obliquus UTEX 3031 genome.</title>
        <authorList>
            <person name="Biondi T.C."/>
            <person name="Hanschen E.R."/>
            <person name="Kwon T."/>
            <person name="Eng W."/>
            <person name="Kruse C.P.S."/>
            <person name="Koehler S.I."/>
            <person name="Kunde Y."/>
            <person name="Gleasner C.D."/>
            <person name="You Mak K.T."/>
            <person name="Polle J."/>
            <person name="Hovde B.T."/>
            <person name="Starkenburg S.R."/>
        </authorList>
    </citation>
    <scope>NUCLEOTIDE SEQUENCE [LARGE SCALE GENOMIC DNA]</scope>
    <source>
        <strain evidence="12 13">DOE0152z</strain>
    </source>
</reference>
<evidence type="ECO:0000256" key="11">
    <source>
        <dbReference type="SAM" id="MobiDB-lite"/>
    </source>
</evidence>
<evidence type="ECO:0000256" key="8">
    <source>
        <dbReference type="ARBA" id="ARBA00023242"/>
    </source>
</evidence>
<gene>
    <name evidence="12" type="ORF">OEZ85_001400</name>
</gene>
<evidence type="ECO:0000313" key="12">
    <source>
        <dbReference type="EMBL" id="WIA23051.1"/>
    </source>
</evidence>
<feature type="compositionally biased region" description="Basic and acidic residues" evidence="11">
    <location>
        <begin position="100"/>
        <end position="135"/>
    </location>
</feature>
<keyword evidence="7" id="KW-0906">Nuclear pore complex</keyword>
<evidence type="ECO:0000256" key="5">
    <source>
        <dbReference type="ARBA" id="ARBA00022927"/>
    </source>
</evidence>
<feature type="compositionally biased region" description="Basic and acidic residues" evidence="11">
    <location>
        <begin position="65"/>
        <end position="81"/>
    </location>
</feature>
<dbReference type="PANTHER" id="PTHR12960">
    <property type="entry name" value="GLE-1-RELATED"/>
    <property type="match status" value="1"/>
</dbReference>
<dbReference type="Gene3D" id="1.25.40.510">
    <property type="entry name" value="GLE1-like"/>
    <property type="match status" value="1"/>
</dbReference>
<evidence type="ECO:0000256" key="1">
    <source>
        <dbReference type="ARBA" id="ARBA00004567"/>
    </source>
</evidence>
<evidence type="ECO:0000256" key="9">
    <source>
        <dbReference type="ARBA" id="ARBA00026227"/>
    </source>
</evidence>
<keyword evidence="5" id="KW-0653">Protein transport</keyword>
<comment type="subcellular location">
    <subcellularLocation>
        <location evidence="1">Nucleus</location>
        <location evidence="1">Nuclear pore complex</location>
    </subcellularLocation>
</comment>
<feature type="compositionally biased region" description="Low complexity" evidence="11">
    <location>
        <begin position="160"/>
        <end position="179"/>
    </location>
</feature>
<dbReference type="EMBL" id="CP126222">
    <property type="protein sequence ID" value="WIA23051.1"/>
    <property type="molecule type" value="Genomic_DNA"/>
</dbReference>
<dbReference type="Pfam" id="PF07817">
    <property type="entry name" value="GLE1"/>
    <property type="match status" value="1"/>
</dbReference>
<protein>
    <recommendedName>
        <fullName evidence="9">mRNA export factor GLE1</fullName>
    </recommendedName>
    <alternativeName>
        <fullName evidence="10">Nucleoporin GLE1</fullName>
    </alternativeName>
</protein>
<comment type="similarity">
    <text evidence="2">Belongs to the GLE1 family.</text>
</comment>
<keyword evidence="8" id="KW-0539">Nucleus</keyword>
<feature type="region of interest" description="Disordered" evidence="11">
    <location>
        <begin position="100"/>
        <end position="190"/>
    </location>
</feature>
<name>A0ABY8UNN8_TETOB</name>
<evidence type="ECO:0000256" key="2">
    <source>
        <dbReference type="ARBA" id="ARBA00011056"/>
    </source>
</evidence>
<evidence type="ECO:0000256" key="10">
    <source>
        <dbReference type="ARBA" id="ARBA00029983"/>
    </source>
</evidence>
<organism evidence="12 13">
    <name type="scientific">Tetradesmus obliquus</name>
    <name type="common">Green alga</name>
    <name type="synonym">Acutodesmus obliquus</name>
    <dbReference type="NCBI Taxonomy" id="3088"/>
    <lineage>
        <taxon>Eukaryota</taxon>
        <taxon>Viridiplantae</taxon>
        <taxon>Chlorophyta</taxon>
        <taxon>core chlorophytes</taxon>
        <taxon>Chlorophyceae</taxon>
        <taxon>CS clade</taxon>
        <taxon>Sphaeropleales</taxon>
        <taxon>Scenedesmaceae</taxon>
        <taxon>Tetradesmus</taxon>
    </lineage>
</organism>
<keyword evidence="3" id="KW-0813">Transport</keyword>
<sequence>MRHPVQAVLEARTKQLQADALLAADRQQRRLRQQIQGVEQQLAAQLQEVQQQLAHKRAHAAAADEESRRKRTAERSRRLAEVQKQQAALEQAQASALQELKRAQEEAARKQQAEAEAARKRQQQQEEEKRRREAEAAAAAAAKAAEEAKAREEAAKKEQQQQQQQQQQQLPAAPAAAAAPSAGVSPVSADPHLKSTAAAVEYEQLLQRKLAEAEAAAAEITSRPQLKQQRRTLEKQITMAVSQISGTQQQVLAKSQQLVEVLRSCATPQQQALAYTVLASRVVSQCEGQVQKIGSFAYPLAYVCVSVGAAVPAFMELLLAKLQAACPLLVPKYTMYSADTPKEDWFKACGYKEIEDPKTGAQRRENADEFVSRMTAMVLLYGAIVQTATPGNPAGLEHGWAWLARCLNALPPTRPSATALMSFLAHAGFRMAAVYGRQFHKVLAHISQHYLPALEAKASKDADLRAVGTRLMTYISTKQYTKEPEGRTLKKVDESSYTRA</sequence>
<evidence type="ECO:0000313" key="13">
    <source>
        <dbReference type="Proteomes" id="UP001244341"/>
    </source>
</evidence>
<keyword evidence="4" id="KW-0509">mRNA transport</keyword>
<dbReference type="PANTHER" id="PTHR12960:SF0">
    <property type="entry name" value="MRNA EXPORT FACTOR GLE1"/>
    <property type="match status" value="1"/>
</dbReference>
<feature type="compositionally biased region" description="Basic and acidic residues" evidence="11">
    <location>
        <begin position="144"/>
        <end position="159"/>
    </location>
</feature>